<dbReference type="PANTHER" id="PTHR46126:SF1">
    <property type="entry name" value="DYNACTIN SUBUNIT 5"/>
    <property type="match status" value="1"/>
</dbReference>
<dbReference type="STRING" id="623744.A0A553QM07"/>
<evidence type="ECO:0000313" key="6">
    <source>
        <dbReference type="EMBL" id="TRY90756.1"/>
    </source>
</evidence>
<evidence type="ECO:0000256" key="5">
    <source>
        <dbReference type="ARBA" id="ARBA00034865"/>
    </source>
</evidence>
<dbReference type="EMBL" id="SRMA01025816">
    <property type="protein sequence ID" value="TRY90756.1"/>
    <property type="molecule type" value="Genomic_DNA"/>
</dbReference>
<dbReference type="GO" id="GO:0005869">
    <property type="term" value="C:dynactin complex"/>
    <property type="evidence" value="ECO:0007669"/>
    <property type="project" value="TreeGrafter"/>
</dbReference>
<dbReference type="Pfam" id="PF21711">
    <property type="entry name" value="DCTN5"/>
    <property type="match status" value="2"/>
</dbReference>
<sequence length="168" mass="18396">MTKGIPQSVVMIGSSQRACKKELCTLPLFEGGNGGGKHRGTKSADSQCSVAAKTSSSMEKGDLANVRVGRHCVVKSRSVIRPPFKKFSKGVAFFPLHIGDHVFIEEDCVINAAQIGSYVHIGKNCVIGRRCVLKDCWLFSGELPECTQELMIDVTKSYYQKFLPLSQI</sequence>
<protein>
    <recommendedName>
        <fullName evidence="5">Dynactin subunit 5</fullName>
    </recommendedName>
</protein>
<reference evidence="6 7" key="1">
    <citation type="journal article" date="2019" name="Sci. Data">
        <title>Hybrid genome assembly and annotation of Danionella translucida.</title>
        <authorList>
            <person name="Kadobianskyi M."/>
            <person name="Schulze L."/>
            <person name="Schuelke M."/>
            <person name="Judkewitz B."/>
        </authorList>
    </citation>
    <scope>NUCLEOTIDE SEQUENCE [LARGE SCALE GENOMIC DNA]</scope>
    <source>
        <strain evidence="6 7">Bolton</strain>
    </source>
</reference>
<keyword evidence="3" id="KW-0206">Cytoskeleton</keyword>
<dbReference type="Gene3D" id="2.160.10.10">
    <property type="entry name" value="Hexapeptide repeat proteins"/>
    <property type="match status" value="1"/>
</dbReference>
<dbReference type="SUPFAM" id="SSF51161">
    <property type="entry name" value="Trimeric LpxA-like enzymes"/>
    <property type="match status" value="1"/>
</dbReference>
<comment type="caution">
    <text evidence="6">The sequence shown here is derived from an EMBL/GenBank/DDBJ whole genome shotgun (WGS) entry which is preliminary data.</text>
</comment>
<organism evidence="6 7">
    <name type="scientific">Danionella cerebrum</name>
    <dbReference type="NCBI Taxonomy" id="2873325"/>
    <lineage>
        <taxon>Eukaryota</taxon>
        <taxon>Metazoa</taxon>
        <taxon>Chordata</taxon>
        <taxon>Craniata</taxon>
        <taxon>Vertebrata</taxon>
        <taxon>Euteleostomi</taxon>
        <taxon>Actinopterygii</taxon>
        <taxon>Neopterygii</taxon>
        <taxon>Teleostei</taxon>
        <taxon>Ostariophysi</taxon>
        <taxon>Cypriniformes</taxon>
        <taxon>Danionidae</taxon>
        <taxon>Danioninae</taxon>
        <taxon>Danionella</taxon>
    </lineage>
</organism>
<dbReference type="InterPro" id="IPR011004">
    <property type="entry name" value="Trimer_LpxA-like_sf"/>
</dbReference>
<comment type="similarity">
    <text evidence="4">Belongs to the dynactin subunits 5/6 family. Dynactin subunit 5 subfamily.</text>
</comment>
<evidence type="ECO:0000256" key="1">
    <source>
        <dbReference type="ARBA" id="ARBA00004245"/>
    </source>
</evidence>
<keyword evidence="7" id="KW-1185">Reference proteome</keyword>
<evidence type="ECO:0000256" key="3">
    <source>
        <dbReference type="ARBA" id="ARBA00023212"/>
    </source>
</evidence>
<dbReference type="InterPro" id="IPR047125">
    <property type="entry name" value="DCTN5"/>
</dbReference>
<accession>A0A553QM07</accession>
<proteinExistence type="inferred from homology"/>
<evidence type="ECO:0000256" key="4">
    <source>
        <dbReference type="ARBA" id="ARBA00034706"/>
    </source>
</evidence>
<dbReference type="Proteomes" id="UP000316079">
    <property type="component" value="Unassembled WGS sequence"/>
</dbReference>
<dbReference type="OrthoDB" id="417208at2759"/>
<dbReference type="AlphaFoldDB" id="A0A553QM07"/>
<evidence type="ECO:0000256" key="2">
    <source>
        <dbReference type="ARBA" id="ARBA00022490"/>
    </source>
</evidence>
<comment type="subcellular location">
    <subcellularLocation>
        <location evidence="1">Cytoplasm</location>
        <location evidence="1">Cytoskeleton</location>
    </subcellularLocation>
</comment>
<dbReference type="PANTHER" id="PTHR46126">
    <property type="entry name" value="DYNACTIN SUBUNIT 5"/>
    <property type="match status" value="1"/>
</dbReference>
<keyword evidence="2" id="KW-0963">Cytoplasm</keyword>
<name>A0A553QM07_9TELE</name>
<evidence type="ECO:0000313" key="7">
    <source>
        <dbReference type="Proteomes" id="UP000316079"/>
    </source>
</evidence>
<gene>
    <name evidence="6" type="ORF">DNTS_004518</name>
</gene>